<dbReference type="GO" id="GO:0005525">
    <property type="term" value="F:GTP binding"/>
    <property type="evidence" value="ECO:0007669"/>
    <property type="project" value="UniProtKB-UniRule"/>
</dbReference>
<comment type="function">
    <text evidence="10">Involved in targeting and insertion of nascent membrane proteins into the cytoplasmic membrane. Binds to the hydrophobic signal sequence of the ribosome-nascent chain (RNC) as it emerges from the ribosomes. The SRP-RNC complex is then targeted to the cytoplasmic membrane where it interacts with the SRP receptor FtsY.</text>
</comment>
<evidence type="ECO:0000256" key="6">
    <source>
        <dbReference type="ARBA" id="ARBA00023134"/>
    </source>
</evidence>
<evidence type="ECO:0000256" key="10">
    <source>
        <dbReference type="HAMAP-Rule" id="MF_00306"/>
    </source>
</evidence>
<organism evidence="12 13">
    <name type="scientific">Calditerrivibrio nitroreducens</name>
    <dbReference type="NCBI Taxonomy" id="477976"/>
    <lineage>
        <taxon>Bacteria</taxon>
        <taxon>Pseudomonadati</taxon>
        <taxon>Deferribacterota</taxon>
        <taxon>Deferribacteres</taxon>
        <taxon>Deferribacterales</taxon>
        <taxon>Calditerrivibrionaceae</taxon>
    </lineage>
</organism>
<gene>
    <name evidence="10" type="primary">ffh</name>
    <name evidence="12" type="ORF">C0187_04365</name>
</gene>
<evidence type="ECO:0000313" key="13">
    <source>
        <dbReference type="Proteomes" id="UP000242881"/>
    </source>
</evidence>
<comment type="similarity">
    <text evidence="1 10">Belongs to the GTP-binding SRP family. SRP54 subfamily.</text>
</comment>
<keyword evidence="3 10" id="KW-0547">Nucleotide-binding</keyword>
<dbReference type="SMART" id="SM00963">
    <property type="entry name" value="SRP54_N"/>
    <property type="match status" value="1"/>
</dbReference>
<dbReference type="InterPro" id="IPR036225">
    <property type="entry name" value="SRP/SRP_N"/>
</dbReference>
<dbReference type="Pfam" id="PF02978">
    <property type="entry name" value="SRP_SPB"/>
    <property type="match status" value="1"/>
</dbReference>
<dbReference type="InterPro" id="IPR022941">
    <property type="entry name" value="SRP54"/>
</dbReference>
<dbReference type="CDD" id="cd18539">
    <property type="entry name" value="SRP_G"/>
    <property type="match status" value="1"/>
</dbReference>
<dbReference type="SUPFAM" id="SSF52540">
    <property type="entry name" value="P-loop containing nucleoside triphosphate hydrolases"/>
    <property type="match status" value="1"/>
</dbReference>
<dbReference type="Proteomes" id="UP000242881">
    <property type="component" value="Unassembled WGS sequence"/>
</dbReference>
<reference evidence="12 13" key="1">
    <citation type="submission" date="2018-01" db="EMBL/GenBank/DDBJ databases">
        <title>Metagenomic assembled genomes from two thermal pools in the Uzon Caldera, Kamchatka, Russia.</title>
        <authorList>
            <person name="Wilkins L."/>
            <person name="Ettinger C."/>
        </authorList>
    </citation>
    <scope>NUCLEOTIDE SEQUENCE [LARGE SCALE GENOMIC DNA]</scope>
    <source>
        <strain evidence="12">ZAV-05</strain>
    </source>
</reference>
<comment type="caution">
    <text evidence="12">The sequence shown here is derived from an EMBL/GenBank/DDBJ whole genome shotgun (WGS) entry which is preliminary data.</text>
</comment>
<dbReference type="PROSITE" id="PS00300">
    <property type="entry name" value="SRP54"/>
    <property type="match status" value="1"/>
</dbReference>
<dbReference type="SUPFAM" id="SSF47446">
    <property type="entry name" value="Signal peptide-binding domain"/>
    <property type="match status" value="1"/>
</dbReference>
<evidence type="ECO:0000256" key="5">
    <source>
        <dbReference type="ARBA" id="ARBA00022884"/>
    </source>
</evidence>
<dbReference type="GO" id="GO:0003924">
    <property type="term" value="F:GTPase activity"/>
    <property type="evidence" value="ECO:0007669"/>
    <property type="project" value="UniProtKB-UniRule"/>
</dbReference>
<evidence type="ECO:0000313" key="12">
    <source>
        <dbReference type="EMBL" id="PMP71283.1"/>
    </source>
</evidence>
<dbReference type="InterPro" id="IPR042101">
    <property type="entry name" value="SRP54_N_sf"/>
</dbReference>
<name>A0A2J6WLM3_9BACT</name>
<comment type="subcellular location">
    <subcellularLocation>
        <location evidence="10">Cytoplasm</location>
    </subcellularLocation>
    <text evidence="10">The SRP-RNC complex is targeted to the cytoplasmic membrane.</text>
</comment>
<keyword evidence="4 10" id="KW-0378">Hydrolase</keyword>
<dbReference type="Pfam" id="PF02881">
    <property type="entry name" value="SRP54_N"/>
    <property type="match status" value="1"/>
</dbReference>
<dbReference type="FunFam" id="3.40.50.300:FF:000022">
    <property type="entry name" value="Signal recognition particle 54 kDa subunit"/>
    <property type="match status" value="1"/>
</dbReference>
<dbReference type="Gene3D" id="3.40.50.300">
    <property type="entry name" value="P-loop containing nucleotide triphosphate hydrolases"/>
    <property type="match status" value="1"/>
</dbReference>
<dbReference type="SMART" id="SM00382">
    <property type="entry name" value="AAA"/>
    <property type="match status" value="1"/>
</dbReference>
<dbReference type="SMART" id="SM00962">
    <property type="entry name" value="SRP54"/>
    <property type="match status" value="1"/>
</dbReference>
<comment type="domain">
    <text evidence="10">Composed of three domains: the N-terminal N domain, which is responsible for interactions with the ribosome, the central G domain, which binds GTP, and the C-terminal M domain, which binds the RNA and the signal sequence of the RNC.</text>
</comment>
<accession>A0A2J6WLM3</accession>
<evidence type="ECO:0000256" key="7">
    <source>
        <dbReference type="ARBA" id="ARBA00023135"/>
    </source>
</evidence>
<evidence type="ECO:0000259" key="11">
    <source>
        <dbReference type="PROSITE" id="PS00300"/>
    </source>
</evidence>
<sequence>MFAALNEKLQGVFRKLRGEVKLTEENIKEAIKQVRIALLEADVNYKVVKKFIDNVQSKAIGEIVLKSLTPDQVFIKLVHDELVSILGSHTSKINLKPNPPTVIMLVGLQGSGKTTTAGKLAKYFHKDGRSTLLVADDIYRPAAIDQLIVLGSQLKTDVFYDKESKNATEIAVRGLEQAKKSAKDIVIIDTAGRLHIDEDLMKELKSIKNAVNPDEILFVADAMIGQDAVNVAKQFNEAIGITGVIFTKLDGDARGGAALSIMEVTGVPIKFVGIGEKLDAFELFHPDRMASRILGMGDVVTLVEMAQEAIDAEEAKEMATKVGKTGLDFNDLLQQFRMIKKMGSLESIMKLIPGLSATPDLNVDDKQFKRIEAIIYSMTPEERKKAHIINGSRKKRIAKGSGTTVNDVNKLIMQLEQMNKMLKKFKNKFGGTNKFDRKMLKNIFPPMR</sequence>
<dbReference type="EC" id="3.6.5.4" evidence="10"/>
<dbReference type="GO" id="GO:0006614">
    <property type="term" value="P:SRP-dependent cotranslational protein targeting to membrane"/>
    <property type="evidence" value="ECO:0007669"/>
    <property type="project" value="InterPro"/>
</dbReference>
<evidence type="ECO:0000256" key="9">
    <source>
        <dbReference type="ARBA" id="ARBA00048027"/>
    </source>
</evidence>
<keyword evidence="8 10" id="KW-0687">Ribonucleoprotein</keyword>
<dbReference type="InterPro" id="IPR027417">
    <property type="entry name" value="P-loop_NTPase"/>
</dbReference>
<comment type="subunit">
    <text evidence="10">Part of the signal recognition particle protein translocation system, which is composed of SRP and FtsY.</text>
</comment>
<dbReference type="InterPro" id="IPR003593">
    <property type="entry name" value="AAA+_ATPase"/>
</dbReference>
<proteinExistence type="inferred from homology"/>
<feature type="binding site" evidence="10">
    <location>
        <begin position="247"/>
        <end position="250"/>
    </location>
    <ligand>
        <name>GTP</name>
        <dbReference type="ChEBI" id="CHEBI:37565"/>
    </ligand>
</feature>
<dbReference type="InterPro" id="IPR004125">
    <property type="entry name" value="Signal_recog_particle_SRP54_M"/>
</dbReference>
<dbReference type="GO" id="GO:0048500">
    <property type="term" value="C:signal recognition particle"/>
    <property type="evidence" value="ECO:0007669"/>
    <property type="project" value="UniProtKB-UniRule"/>
</dbReference>
<evidence type="ECO:0000256" key="1">
    <source>
        <dbReference type="ARBA" id="ARBA00005450"/>
    </source>
</evidence>
<feature type="domain" description="SRP54-type proteins GTP-binding" evidence="11">
    <location>
        <begin position="268"/>
        <end position="281"/>
    </location>
</feature>
<dbReference type="RefSeq" id="WP_424606307.1">
    <property type="nucleotide sequence ID" value="NZ_JBNAVA010000015.1"/>
</dbReference>
<protein>
    <recommendedName>
        <fullName evidence="10">Signal recognition particle protein</fullName>
        <ecNumber evidence="10">3.6.5.4</ecNumber>
    </recommendedName>
    <alternativeName>
        <fullName evidence="10">Fifty-four homolog</fullName>
    </alternativeName>
</protein>
<dbReference type="InterPro" id="IPR004780">
    <property type="entry name" value="SRP"/>
</dbReference>
<feature type="binding site" evidence="10">
    <location>
        <begin position="189"/>
        <end position="193"/>
    </location>
    <ligand>
        <name>GTP</name>
        <dbReference type="ChEBI" id="CHEBI:37565"/>
    </ligand>
</feature>
<dbReference type="NCBIfam" id="TIGR00959">
    <property type="entry name" value="ffh"/>
    <property type="match status" value="1"/>
</dbReference>
<evidence type="ECO:0000256" key="4">
    <source>
        <dbReference type="ARBA" id="ARBA00022801"/>
    </source>
</evidence>
<dbReference type="AlphaFoldDB" id="A0A2J6WLM3"/>
<dbReference type="PANTHER" id="PTHR11564">
    <property type="entry name" value="SIGNAL RECOGNITION PARTICLE 54K PROTEIN SRP54"/>
    <property type="match status" value="1"/>
</dbReference>
<dbReference type="InterPro" id="IPR000897">
    <property type="entry name" value="SRP54_GTPase_dom"/>
</dbReference>
<dbReference type="HAMAP" id="MF_00306">
    <property type="entry name" value="SRP54"/>
    <property type="match status" value="1"/>
</dbReference>
<dbReference type="InterPro" id="IPR036891">
    <property type="entry name" value="Signal_recog_part_SRP54_M_sf"/>
</dbReference>
<keyword evidence="7 10" id="KW-0733">Signal recognition particle</keyword>
<evidence type="ECO:0000256" key="8">
    <source>
        <dbReference type="ARBA" id="ARBA00023274"/>
    </source>
</evidence>
<keyword evidence="5 10" id="KW-0694">RNA-binding</keyword>
<evidence type="ECO:0000256" key="2">
    <source>
        <dbReference type="ARBA" id="ARBA00022490"/>
    </source>
</evidence>
<keyword evidence="6 10" id="KW-0342">GTP-binding</keyword>
<dbReference type="InterPro" id="IPR013822">
    <property type="entry name" value="Signal_recog_particl_SRP54_hlx"/>
</dbReference>
<comment type="catalytic activity">
    <reaction evidence="9 10">
        <text>GTP + H2O = GDP + phosphate + H(+)</text>
        <dbReference type="Rhea" id="RHEA:19669"/>
        <dbReference type="ChEBI" id="CHEBI:15377"/>
        <dbReference type="ChEBI" id="CHEBI:15378"/>
        <dbReference type="ChEBI" id="CHEBI:37565"/>
        <dbReference type="ChEBI" id="CHEBI:43474"/>
        <dbReference type="ChEBI" id="CHEBI:58189"/>
        <dbReference type="EC" id="3.6.5.4"/>
    </reaction>
</comment>
<keyword evidence="2 10" id="KW-0963">Cytoplasm</keyword>
<dbReference type="Gene3D" id="1.20.120.140">
    <property type="entry name" value="Signal recognition particle SRP54, nucleotide-binding domain"/>
    <property type="match status" value="1"/>
</dbReference>
<dbReference type="EMBL" id="PNIN01000044">
    <property type="protein sequence ID" value="PMP71283.1"/>
    <property type="molecule type" value="Genomic_DNA"/>
</dbReference>
<feature type="binding site" evidence="10">
    <location>
        <begin position="107"/>
        <end position="114"/>
    </location>
    <ligand>
        <name>GTP</name>
        <dbReference type="ChEBI" id="CHEBI:37565"/>
    </ligand>
</feature>
<dbReference type="SUPFAM" id="SSF47364">
    <property type="entry name" value="Domain of the SRP/SRP receptor G-proteins"/>
    <property type="match status" value="1"/>
</dbReference>
<dbReference type="PANTHER" id="PTHR11564:SF5">
    <property type="entry name" value="SIGNAL RECOGNITION PARTICLE SUBUNIT SRP54"/>
    <property type="match status" value="1"/>
</dbReference>
<dbReference type="Gene3D" id="1.10.260.30">
    <property type="entry name" value="Signal recognition particle, SRP54 subunit, M-domain"/>
    <property type="match status" value="1"/>
</dbReference>
<dbReference type="GO" id="GO:0008312">
    <property type="term" value="F:7S RNA binding"/>
    <property type="evidence" value="ECO:0007669"/>
    <property type="project" value="InterPro"/>
</dbReference>
<evidence type="ECO:0000256" key="3">
    <source>
        <dbReference type="ARBA" id="ARBA00022741"/>
    </source>
</evidence>
<dbReference type="Pfam" id="PF00448">
    <property type="entry name" value="SRP54"/>
    <property type="match status" value="1"/>
</dbReference>